<gene>
    <name evidence="1" type="ORF">WMSIL1_LOCUS4459</name>
</gene>
<reference evidence="1 2" key="1">
    <citation type="submission" date="2019-07" db="EMBL/GenBank/DDBJ databases">
        <authorList>
            <person name="Jastrzebski P J."/>
            <person name="Paukszto L."/>
            <person name="Jastrzebski P J."/>
        </authorList>
    </citation>
    <scope>NUCLEOTIDE SEQUENCE [LARGE SCALE GENOMIC DNA]</scope>
    <source>
        <strain evidence="1 2">WMS-il1</strain>
    </source>
</reference>
<proteinExistence type="predicted"/>
<dbReference type="AlphaFoldDB" id="A0A564YBQ4"/>
<name>A0A564YBQ4_HYMDI</name>
<evidence type="ECO:0000313" key="1">
    <source>
        <dbReference type="EMBL" id="VUZ44128.1"/>
    </source>
</evidence>
<dbReference type="Proteomes" id="UP000321570">
    <property type="component" value="Unassembled WGS sequence"/>
</dbReference>
<accession>A0A564YBQ4</accession>
<sequence length="61" mass="5879">VAPAFAAAPVVAVLITIGVVADVTVAVVAAAADVVVAAVDAVADAVVDVVVNPQIILKFSL</sequence>
<organism evidence="1 2">
    <name type="scientific">Hymenolepis diminuta</name>
    <name type="common">Rat tapeworm</name>
    <dbReference type="NCBI Taxonomy" id="6216"/>
    <lineage>
        <taxon>Eukaryota</taxon>
        <taxon>Metazoa</taxon>
        <taxon>Spiralia</taxon>
        <taxon>Lophotrochozoa</taxon>
        <taxon>Platyhelminthes</taxon>
        <taxon>Cestoda</taxon>
        <taxon>Eucestoda</taxon>
        <taxon>Cyclophyllidea</taxon>
        <taxon>Hymenolepididae</taxon>
        <taxon>Hymenolepis</taxon>
    </lineage>
</organism>
<dbReference type="EMBL" id="CABIJS010000123">
    <property type="protein sequence ID" value="VUZ44128.1"/>
    <property type="molecule type" value="Genomic_DNA"/>
</dbReference>
<evidence type="ECO:0000313" key="2">
    <source>
        <dbReference type="Proteomes" id="UP000321570"/>
    </source>
</evidence>
<feature type="non-terminal residue" evidence="1">
    <location>
        <position position="1"/>
    </location>
</feature>
<keyword evidence="2" id="KW-1185">Reference proteome</keyword>
<protein>
    <submittedName>
        <fullName evidence="1">Uncharacterized protein</fullName>
    </submittedName>
</protein>